<proteinExistence type="predicted"/>
<sequence length="180" mass="19468">MRLIAALPLVLLAACKPPATDDYVERVEIGASQDMPSAPLESPDTEGALWADSDRPLRLVYGKPGETPLLALACERSDNSSSTVRLTRFAPADPQAQALIALIGNGHMTRLPIDAKWNGRFWLWEMELAADDPALEVLTGPRRVELTIPGAGSVALNPSQRPGQLIERCRMPGQAPLPQE</sequence>
<keyword evidence="2" id="KW-1185">Reference proteome</keyword>
<dbReference type="PROSITE" id="PS51257">
    <property type="entry name" value="PROKAR_LIPOPROTEIN"/>
    <property type="match status" value="1"/>
</dbReference>
<dbReference type="Proteomes" id="UP000471435">
    <property type="component" value="Unassembled WGS sequence"/>
</dbReference>
<evidence type="ECO:0000313" key="1">
    <source>
        <dbReference type="EMBL" id="MXP46074.1"/>
    </source>
</evidence>
<protein>
    <recommendedName>
        <fullName evidence="3">Lipoprotein</fullName>
    </recommendedName>
</protein>
<dbReference type="OrthoDB" id="7391054at2"/>
<dbReference type="AlphaFoldDB" id="A0A6I4V102"/>
<reference evidence="1 2" key="1">
    <citation type="submission" date="2019-12" db="EMBL/GenBank/DDBJ databases">
        <title>Genomic-based taxomic classification of the family Erythrobacteraceae.</title>
        <authorList>
            <person name="Xu L."/>
        </authorList>
    </citation>
    <scope>NUCLEOTIDE SEQUENCE [LARGE SCALE GENOMIC DNA]</scope>
    <source>
        <strain evidence="1 2">SW-109</strain>
    </source>
</reference>
<evidence type="ECO:0008006" key="3">
    <source>
        <dbReference type="Google" id="ProtNLM"/>
    </source>
</evidence>
<comment type="caution">
    <text evidence="1">The sequence shown here is derived from an EMBL/GenBank/DDBJ whole genome shotgun (WGS) entry which is preliminary data.</text>
</comment>
<accession>A0A6I4V102</accession>
<dbReference type="RefSeq" id="WP_160729351.1">
    <property type="nucleotide sequence ID" value="NZ_WTYP01000001.1"/>
</dbReference>
<organism evidence="1 2">
    <name type="scientific">Pontixanthobacter luteolus</name>
    <dbReference type="NCBI Taxonomy" id="295089"/>
    <lineage>
        <taxon>Bacteria</taxon>
        <taxon>Pseudomonadati</taxon>
        <taxon>Pseudomonadota</taxon>
        <taxon>Alphaproteobacteria</taxon>
        <taxon>Sphingomonadales</taxon>
        <taxon>Erythrobacteraceae</taxon>
        <taxon>Pontixanthobacter</taxon>
    </lineage>
</organism>
<dbReference type="EMBL" id="WTYP01000001">
    <property type="protein sequence ID" value="MXP46074.1"/>
    <property type="molecule type" value="Genomic_DNA"/>
</dbReference>
<name>A0A6I4V102_9SPHN</name>
<gene>
    <name evidence="1" type="ORF">GRI43_01540</name>
</gene>
<evidence type="ECO:0000313" key="2">
    <source>
        <dbReference type="Proteomes" id="UP000471435"/>
    </source>
</evidence>